<dbReference type="HOGENOM" id="CLU_031000_0_0_1"/>
<protein>
    <recommendedName>
        <fullName evidence="4">PDZ domain-containing protein</fullName>
    </recommendedName>
</protein>
<dbReference type="Proteomes" id="UP000008068">
    <property type="component" value="Unassembled WGS sequence"/>
</dbReference>
<dbReference type="OrthoDB" id="5826329at2759"/>
<feature type="region of interest" description="Disordered" evidence="1">
    <location>
        <begin position="1"/>
        <end position="46"/>
    </location>
</feature>
<dbReference type="InParanoid" id="G0MN34"/>
<keyword evidence="3" id="KW-1185">Reference proteome</keyword>
<dbReference type="eggNOG" id="ENOG502TH8U">
    <property type="taxonomic scope" value="Eukaryota"/>
</dbReference>
<evidence type="ECO:0000313" key="2">
    <source>
        <dbReference type="EMBL" id="EGT38171.1"/>
    </source>
</evidence>
<evidence type="ECO:0000256" key="1">
    <source>
        <dbReference type="SAM" id="MobiDB-lite"/>
    </source>
</evidence>
<feature type="compositionally biased region" description="Basic and acidic residues" evidence="1">
    <location>
        <begin position="1"/>
        <end position="12"/>
    </location>
</feature>
<name>G0MN34_CAEBE</name>
<feature type="compositionally biased region" description="Polar residues" evidence="1">
    <location>
        <begin position="407"/>
        <end position="420"/>
    </location>
</feature>
<sequence>MSGVENNKDNKKQKSLRRTPSGLKLARSPRSKLKKKESNLTISEQQRSDLLSMDCSELDKDTKEEKTISVRLSRSNLKIKLPPPEAPPTHFVPVVVQGVWSDFLNYSVLNRNLVFTKVGLPFMTKLMPGDQISSINGSQFWNRDTLTTYLEGFNKNLKDPALMTVTVIRVWNMSCLTGEQINKLVAPRDEQLHYFSVKVWGVTEHEKGWKLVMDKKRRILVQHIHANTPISSTLLIGDQILGVNDNFFTAKSKRNLRQRVLDAIKSSCEAKGYAEIIGCRLVGARSSPAASLEAELAKKYPGYAIGVDKGIFCKGKRPEGVNFPLESDALEIAFRELSFLKQWEKRDENGNIIDFELPPCDRGPGLLVDAPPSPGQPAPDSAPSTPSSTTLSRTASSTSMNEKTEKSTGSLYLPLTSSETPVAETPRKRKKFGKQPVEPDMPQDIKFEDAKNETSKITSDIPEEDELKKCDARSGIVAYIKNKWSGH</sequence>
<dbReference type="OMA" id="EIIACRQ"/>
<dbReference type="FunCoup" id="G0MN34">
    <property type="interactions" value="142"/>
</dbReference>
<accession>G0MN34</accession>
<dbReference type="PANTHER" id="PTHR31327">
    <property type="entry name" value="SPERM MEIOSIS PDZ DOMAIN CONTAINING PROTEINS-RELATED"/>
    <property type="match status" value="1"/>
</dbReference>
<proteinExistence type="predicted"/>
<gene>
    <name evidence="2" type="ORF">CAEBREN_19071</name>
</gene>
<reference evidence="3" key="1">
    <citation type="submission" date="2011-07" db="EMBL/GenBank/DDBJ databases">
        <authorList>
            <consortium name="Caenorhabditis brenneri Sequencing and Analysis Consortium"/>
            <person name="Wilson R.K."/>
        </authorList>
    </citation>
    <scope>NUCLEOTIDE SEQUENCE [LARGE SCALE GENOMIC DNA]</scope>
    <source>
        <strain evidence="3">PB2801</strain>
    </source>
</reference>
<dbReference type="EMBL" id="GL379803">
    <property type="protein sequence ID" value="EGT38171.1"/>
    <property type="molecule type" value="Genomic_DNA"/>
</dbReference>
<evidence type="ECO:0000313" key="3">
    <source>
        <dbReference type="Proteomes" id="UP000008068"/>
    </source>
</evidence>
<evidence type="ECO:0008006" key="4">
    <source>
        <dbReference type="Google" id="ProtNLM"/>
    </source>
</evidence>
<organism evidence="3">
    <name type="scientific">Caenorhabditis brenneri</name>
    <name type="common">Nematode worm</name>
    <dbReference type="NCBI Taxonomy" id="135651"/>
    <lineage>
        <taxon>Eukaryota</taxon>
        <taxon>Metazoa</taxon>
        <taxon>Ecdysozoa</taxon>
        <taxon>Nematoda</taxon>
        <taxon>Chromadorea</taxon>
        <taxon>Rhabditida</taxon>
        <taxon>Rhabditina</taxon>
        <taxon>Rhabditomorpha</taxon>
        <taxon>Rhabditoidea</taxon>
        <taxon>Rhabditidae</taxon>
        <taxon>Peloderinae</taxon>
        <taxon>Caenorhabditis</taxon>
    </lineage>
</organism>
<dbReference type="AlphaFoldDB" id="G0MN34"/>
<feature type="compositionally biased region" description="Low complexity" evidence="1">
    <location>
        <begin position="378"/>
        <end position="399"/>
    </location>
</feature>
<dbReference type="InterPro" id="IPR040264">
    <property type="entry name" value="T15H9.4-like"/>
</dbReference>
<feature type="region of interest" description="Disordered" evidence="1">
    <location>
        <begin position="363"/>
        <end position="460"/>
    </location>
</feature>
<feature type="compositionally biased region" description="Basic and acidic residues" evidence="1">
    <location>
        <begin position="443"/>
        <end position="454"/>
    </location>
</feature>
<dbReference type="PANTHER" id="PTHR31327:SF11">
    <property type="entry name" value="PDZ DOMAIN-CONTAINING PROTEIN"/>
    <property type="match status" value="1"/>
</dbReference>